<dbReference type="EMBL" id="CP097899">
    <property type="protein sequence ID" value="URN93767.1"/>
    <property type="molecule type" value="Genomic_DNA"/>
</dbReference>
<dbReference type="InterPro" id="IPR047057">
    <property type="entry name" value="MerR_fam"/>
</dbReference>
<gene>
    <name evidence="4" type="ORF">NAG76_18335</name>
</gene>
<keyword evidence="1" id="KW-0238">DNA-binding</keyword>
<evidence type="ECO:0000256" key="2">
    <source>
        <dbReference type="SAM" id="Coils"/>
    </source>
</evidence>
<dbReference type="GO" id="GO:0003700">
    <property type="term" value="F:DNA-binding transcription factor activity"/>
    <property type="evidence" value="ECO:0007669"/>
    <property type="project" value="InterPro"/>
</dbReference>
<dbReference type="Gene3D" id="1.10.1660.10">
    <property type="match status" value="1"/>
</dbReference>
<dbReference type="SUPFAM" id="SSF46955">
    <property type="entry name" value="Putative DNA-binding domain"/>
    <property type="match status" value="1"/>
</dbReference>
<dbReference type="PROSITE" id="PS50937">
    <property type="entry name" value="HTH_MERR_2"/>
    <property type="match status" value="1"/>
</dbReference>
<dbReference type="KEGG" id="plig:NAG76_18335"/>
<feature type="domain" description="HTH merR-type" evidence="3">
    <location>
        <begin position="1"/>
        <end position="69"/>
    </location>
</feature>
<dbReference type="InterPro" id="IPR000551">
    <property type="entry name" value="MerR-type_HTH_dom"/>
</dbReference>
<evidence type="ECO:0000313" key="5">
    <source>
        <dbReference type="Proteomes" id="UP001056756"/>
    </source>
</evidence>
<protein>
    <submittedName>
        <fullName evidence="4">MerR family transcriptional regulator</fullName>
    </submittedName>
</protein>
<dbReference type="PANTHER" id="PTHR30204">
    <property type="entry name" value="REDOX-CYCLING DRUG-SENSING TRANSCRIPTIONAL ACTIVATOR SOXR"/>
    <property type="match status" value="1"/>
</dbReference>
<dbReference type="AlphaFoldDB" id="A0A9J6ZCK8"/>
<dbReference type="GO" id="GO:0003677">
    <property type="term" value="F:DNA binding"/>
    <property type="evidence" value="ECO:0007669"/>
    <property type="project" value="UniProtKB-KW"/>
</dbReference>
<evidence type="ECO:0000313" key="4">
    <source>
        <dbReference type="EMBL" id="URN93767.1"/>
    </source>
</evidence>
<reference evidence="4" key="1">
    <citation type="submission" date="2022-05" db="EMBL/GenBank/DDBJ databases">
        <title>Novel bacterial taxa in a minimal lignocellulolytic consortium and its capacity to transform plastics disclosed by genome-resolved metagenomics.</title>
        <authorList>
            <person name="Rodriguez C.A.D."/>
            <person name="Diaz-Garcia L."/>
            <person name="Herrera K."/>
            <person name="Tarazona N.A."/>
            <person name="Sproer C."/>
            <person name="Overmann J."/>
            <person name="Jimenez D.J."/>
        </authorList>
    </citation>
    <scope>NUCLEOTIDE SEQUENCE</scope>
    <source>
        <strain evidence="4">MAG5</strain>
    </source>
</reference>
<evidence type="ECO:0000259" key="3">
    <source>
        <dbReference type="PROSITE" id="PS50937"/>
    </source>
</evidence>
<proteinExistence type="predicted"/>
<dbReference type="SMART" id="SM00422">
    <property type="entry name" value="HTH_MERR"/>
    <property type="match status" value="1"/>
</dbReference>
<feature type="coiled-coil region" evidence="2">
    <location>
        <begin position="88"/>
        <end position="122"/>
    </location>
</feature>
<evidence type="ECO:0000256" key="1">
    <source>
        <dbReference type="ARBA" id="ARBA00023125"/>
    </source>
</evidence>
<accession>A0A9J6ZCK8</accession>
<dbReference type="InterPro" id="IPR009061">
    <property type="entry name" value="DNA-bd_dom_put_sf"/>
</dbReference>
<sequence length="128" mass="15087">MLIAEVSKTFDLTQDTLRYYEKVGLIPRVNRNSKGIRHYTEDDCRWVDFIKCMRNSGLPVATLIEYVRLYQQGDESIPTRKNLLIEQRNQLALKMKEMKKVFERLNGKIDTYEQTILEKEKALAKVSD</sequence>
<name>A0A9J6ZCK8_9BACL</name>
<keyword evidence="2" id="KW-0175">Coiled coil</keyword>
<dbReference type="Pfam" id="PF13411">
    <property type="entry name" value="MerR_1"/>
    <property type="match status" value="1"/>
</dbReference>
<dbReference type="CDD" id="cd01109">
    <property type="entry name" value="HTH_YyaN"/>
    <property type="match status" value="1"/>
</dbReference>
<organism evidence="4 5">
    <name type="scientific">Candidatus Pristimantibacillus lignocellulolyticus</name>
    <dbReference type="NCBI Taxonomy" id="2994561"/>
    <lineage>
        <taxon>Bacteria</taxon>
        <taxon>Bacillati</taxon>
        <taxon>Bacillota</taxon>
        <taxon>Bacilli</taxon>
        <taxon>Bacillales</taxon>
        <taxon>Paenibacillaceae</taxon>
        <taxon>Candidatus Pristimantibacillus</taxon>
    </lineage>
</organism>
<dbReference type="PANTHER" id="PTHR30204:SF98">
    <property type="entry name" value="HTH-TYPE TRANSCRIPTIONAL REGULATOR ADHR"/>
    <property type="match status" value="1"/>
</dbReference>
<dbReference type="Proteomes" id="UP001056756">
    <property type="component" value="Chromosome"/>
</dbReference>